<keyword evidence="2" id="KW-0012">Acyltransferase</keyword>
<protein>
    <submittedName>
        <fullName evidence="4">Ribosomal protein S18 acetylase RimI</fullName>
    </submittedName>
</protein>
<gene>
    <name evidence="4" type="ORF">SAMN05216218_11079</name>
</gene>
<dbReference type="PROSITE" id="PS51186">
    <property type="entry name" value="GNAT"/>
    <property type="match status" value="1"/>
</dbReference>
<keyword evidence="5" id="KW-1185">Reference proteome</keyword>
<dbReference type="InterPro" id="IPR016181">
    <property type="entry name" value="Acyl_CoA_acyltransferase"/>
</dbReference>
<dbReference type="GO" id="GO:0016747">
    <property type="term" value="F:acyltransferase activity, transferring groups other than amino-acyl groups"/>
    <property type="evidence" value="ECO:0007669"/>
    <property type="project" value="InterPro"/>
</dbReference>
<name>A0A1G7PFG1_9EURY</name>
<dbReference type="SUPFAM" id="SSF55729">
    <property type="entry name" value="Acyl-CoA N-acyltransferases (Nat)"/>
    <property type="match status" value="1"/>
</dbReference>
<sequence length="243" mass="27358">MEVRAATPDDQQAIMEIAERSLQASYTLSPGTIEGTVHQWYDDDEYAEKVDREDMLFVLAEHEGEPVAFTETVIHDDETGADLLWLHVHPDYRGEGIGSDLFDAVRDRLREQGITQLRGRVLSMNEVGNTFYKQRGFEKVGEGEVEIDGSPYTEALYLEAEPEGLEPRTTDDGQTVYIDHDDVDKGSAGPFHVVYTDETREEKYGYHCGKCDSLANAMDAMGRIECGECGNSRKPTRWDAAYM</sequence>
<dbReference type="PANTHER" id="PTHR43877:SF1">
    <property type="entry name" value="ACETYLTRANSFERASE"/>
    <property type="match status" value="1"/>
</dbReference>
<proteinExistence type="predicted"/>
<dbReference type="Pfam" id="PF19133">
    <property type="entry name" value="DUF5816"/>
    <property type="match status" value="1"/>
</dbReference>
<dbReference type="InterPro" id="IPR050832">
    <property type="entry name" value="Bact_Acetyltransf"/>
</dbReference>
<dbReference type="EMBL" id="FNBK01000010">
    <property type="protein sequence ID" value="SDF84379.1"/>
    <property type="molecule type" value="Genomic_DNA"/>
</dbReference>
<dbReference type="CDD" id="cd04301">
    <property type="entry name" value="NAT_SF"/>
    <property type="match status" value="1"/>
</dbReference>
<dbReference type="Gene3D" id="3.40.630.30">
    <property type="match status" value="1"/>
</dbReference>
<feature type="domain" description="N-acetyltransferase" evidence="3">
    <location>
        <begin position="1"/>
        <end position="159"/>
    </location>
</feature>
<dbReference type="Pfam" id="PF13508">
    <property type="entry name" value="Acetyltransf_7"/>
    <property type="match status" value="1"/>
</dbReference>
<dbReference type="PANTHER" id="PTHR43877">
    <property type="entry name" value="AMINOALKYLPHOSPHONATE N-ACETYLTRANSFERASE-RELATED-RELATED"/>
    <property type="match status" value="1"/>
</dbReference>
<evidence type="ECO:0000313" key="4">
    <source>
        <dbReference type="EMBL" id="SDF84379.1"/>
    </source>
</evidence>
<dbReference type="STRING" id="660518.SAMN05216218_11079"/>
<dbReference type="InterPro" id="IPR000182">
    <property type="entry name" value="GNAT_dom"/>
</dbReference>
<evidence type="ECO:0000259" key="3">
    <source>
        <dbReference type="PROSITE" id="PS51186"/>
    </source>
</evidence>
<dbReference type="RefSeq" id="WP_092693299.1">
    <property type="nucleotide sequence ID" value="NZ_FNBK01000010.1"/>
</dbReference>
<evidence type="ECO:0000256" key="2">
    <source>
        <dbReference type="ARBA" id="ARBA00023315"/>
    </source>
</evidence>
<dbReference type="GO" id="GO:0005840">
    <property type="term" value="C:ribosome"/>
    <property type="evidence" value="ECO:0007669"/>
    <property type="project" value="UniProtKB-KW"/>
</dbReference>
<evidence type="ECO:0000256" key="1">
    <source>
        <dbReference type="ARBA" id="ARBA00022679"/>
    </source>
</evidence>
<reference evidence="5" key="1">
    <citation type="submission" date="2016-10" db="EMBL/GenBank/DDBJ databases">
        <authorList>
            <person name="Varghese N."/>
            <person name="Submissions S."/>
        </authorList>
    </citation>
    <scope>NUCLEOTIDE SEQUENCE [LARGE SCALE GENOMIC DNA]</scope>
    <source>
        <strain evidence="5">IBRC-M 10760</strain>
    </source>
</reference>
<evidence type="ECO:0000313" key="5">
    <source>
        <dbReference type="Proteomes" id="UP000199076"/>
    </source>
</evidence>
<keyword evidence="4" id="KW-0689">Ribosomal protein</keyword>
<dbReference type="Proteomes" id="UP000199076">
    <property type="component" value="Unassembled WGS sequence"/>
</dbReference>
<dbReference type="AlphaFoldDB" id="A0A1G7PFG1"/>
<keyword evidence="4" id="KW-0687">Ribonucleoprotein</keyword>
<accession>A0A1G7PFG1</accession>
<keyword evidence="1" id="KW-0808">Transferase</keyword>
<organism evidence="4 5">
    <name type="scientific">Halorientalis regularis</name>
    <dbReference type="NCBI Taxonomy" id="660518"/>
    <lineage>
        <taxon>Archaea</taxon>
        <taxon>Methanobacteriati</taxon>
        <taxon>Methanobacteriota</taxon>
        <taxon>Stenosarchaea group</taxon>
        <taxon>Halobacteria</taxon>
        <taxon>Halobacteriales</taxon>
        <taxon>Haloarculaceae</taxon>
        <taxon>Halorientalis</taxon>
    </lineage>
</organism>
<dbReference type="OrthoDB" id="156446at2157"/>
<dbReference type="InterPro" id="IPR043854">
    <property type="entry name" value="DUF5816"/>
</dbReference>